<feature type="compositionally biased region" description="Basic and acidic residues" evidence="1">
    <location>
        <begin position="127"/>
        <end position="142"/>
    </location>
</feature>
<feature type="region of interest" description="Disordered" evidence="1">
    <location>
        <begin position="1"/>
        <end position="75"/>
    </location>
</feature>
<gene>
    <name evidence="2" type="ORF">BD289DRAFT_486275</name>
</gene>
<dbReference type="InParanoid" id="A0A2T2ZVQ7"/>
<feature type="compositionally biased region" description="Basic residues" evidence="1">
    <location>
        <begin position="39"/>
        <end position="57"/>
    </location>
</feature>
<feature type="region of interest" description="Disordered" evidence="1">
    <location>
        <begin position="118"/>
        <end position="187"/>
    </location>
</feature>
<evidence type="ECO:0000256" key="1">
    <source>
        <dbReference type="SAM" id="MobiDB-lite"/>
    </source>
</evidence>
<keyword evidence="3" id="KW-1185">Reference proteome</keyword>
<name>A0A2T2ZVQ7_9PEZI</name>
<evidence type="ECO:0000313" key="2">
    <source>
        <dbReference type="EMBL" id="PSR77932.1"/>
    </source>
</evidence>
<organism evidence="2 3">
    <name type="scientific">Coniella lustricola</name>
    <dbReference type="NCBI Taxonomy" id="2025994"/>
    <lineage>
        <taxon>Eukaryota</taxon>
        <taxon>Fungi</taxon>
        <taxon>Dikarya</taxon>
        <taxon>Ascomycota</taxon>
        <taxon>Pezizomycotina</taxon>
        <taxon>Sordariomycetes</taxon>
        <taxon>Sordariomycetidae</taxon>
        <taxon>Diaporthales</taxon>
        <taxon>Schizoparmaceae</taxon>
        <taxon>Coniella</taxon>
    </lineage>
</organism>
<evidence type="ECO:0000313" key="3">
    <source>
        <dbReference type="Proteomes" id="UP000241462"/>
    </source>
</evidence>
<dbReference type="AlphaFoldDB" id="A0A2T2ZVQ7"/>
<dbReference type="EMBL" id="KZ678630">
    <property type="protein sequence ID" value="PSR77932.1"/>
    <property type="molecule type" value="Genomic_DNA"/>
</dbReference>
<accession>A0A2T2ZVQ7</accession>
<feature type="compositionally biased region" description="Acidic residues" evidence="1">
    <location>
        <begin position="159"/>
        <end position="169"/>
    </location>
</feature>
<reference evidence="2 3" key="1">
    <citation type="journal article" date="2018" name="Mycol. Prog.">
        <title>Coniella lustricola, a new species from submerged detritus.</title>
        <authorList>
            <person name="Raudabaugh D.B."/>
            <person name="Iturriaga T."/>
            <person name="Carver A."/>
            <person name="Mondo S."/>
            <person name="Pangilinan J."/>
            <person name="Lipzen A."/>
            <person name="He G."/>
            <person name="Amirebrahimi M."/>
            <person name="Grigoriev I.V."/>
            <person name="Miller A.N."/>
        </authorList>
    </citation>
    <scope>NUCLEOTIDE SEQUENCE [LARGE SCALE GENOMIC DNA]</scope>
    <source>
        <strain evidence="2 3">B22-T-1</strain>
    </source>
</reference>
<sequence length="187" mass="20827">MPSPWVTETECTGDDTNDAATITCEADGATTAVQGSEPRRKRRARDMRQSKTKKQRNQKKEGTMPYSSNKSHKKKTIELLNCLEGRSCKKERLELLKSANKAFERLAEAFPEYRDQRVRHGAANKARRAEEAESAVGDRDGKSSLVAIISDKMQSSALFDDDDDDEMHDIDEVSNTSSHDGDDGDDG</sequence>
<dbReference type="Proteomes" id="UP000241462">
    <property type="component" value="Unassembled WGS sequence"/>
</dbReference>
<protein>
    <submittedName>
        <fullName evidence="2">Uncharacterized protein</fullName>
    </submittedName>
</protein>
<proteinExistence type="predicted"/>